<accession>A0A239A7A6</accession>
<dbReference type="GO" id="GO:0009432">
    <property type="term" value="P:SOS response"/>
    <property type="evidence" value="ECO:0007669"/>
    <property type="project" value="UniProtKB-KW"/>
</dbReference>
<dbReference type="PANTHER" id="PTHR11076:SF34">
    <property type="entry name" value="PROTEIN UMUC"/>
    <property type="match status" value="1"/>
</dbReference>
<dbReference type="InterPro" id="IPR025188">
    <property type="entry name" value="DUF4113"/>
</dbReference>
<protein>
    <submittedName>
        <fullName evidence="7">DNA polymerase V</fullName>
    </submittedName>
</protein>
<comment type="similarity">
    <text evidence="1">Belongs to the DNA polymerase type-Y family.</text>
</comment>
<reference evidence="8" key="1">
    <citation type="submission" date="2017-06" db="EMBL/GenBank/DDBJ databases">
        <authorList>
            <person name="Varghese N."/>
            <person name="Submissions S."/>
        </authorList>
    </citation>
    <scope>NUCLEOTIDE SEQUENCE [LARGE SCALE GENOMIC DNA]</scope>
    <source>
        <strain evidence="8">DSM 28041</strain>
    </source>
</reference>
<feature type="domain" description="UmuC" evidence="6">
    <location>
        <begin position="1"/>
        <end position="136"/>
    </location>
</feature>
<evidence type="ECO:0000313" key="8">
    <source>
        <dbReference type="Proteomes" id="UP000198310"/>
    </source>
</evidence>
<keyword evidence="3" id="KW-0741">SOS mutagenesis</keyword>
<evidence type="ECO:0000256" key="2">
    <source>
        <dbReference type="ARBA" id="ARBA00022763"/>
    </source>
</evidence>
<dbReference type="InterPro" id="IPR036775">
    <property type="entry name" value="DNA_pol_Y-fam_lit_finger_sf"/>
</dbReference>
<dbReference type="InterPro" id="IPR017961">
    <property type="entry name" value="DNA_pol_Y-fam_little_finger"/>
</dbReference>
<dbReference type="InterPro" id="IPR043502">
    <property type="entry name" value="DNA/RNA_pol_sf"/>
</dbReference>
<evidence type="ECO:0000256" key="4">
    <source>
        <dbReference type="ARBA" id="ARBA00023204"/>
    </source>
</evidence>
<dbReference type="Gene3D" id="3.30.70.270">
    <property type="match status" value="1"/>
</dbReference>
<keyword evidence="8" id="KW-1185">Reference proteome</keyword>
<proteinExistence type="inferred from homology"/>
<dbReference type="GO" id="GO:0003887">
    <property type="term" value="F:DNA-directed DNA polymerase activity"/>
    <property type="evidence" value="ECO:0007669"/>
    <property type="project" value="TreeGrafter"/>
</dbReference>
<dbReference type="Pfam" id="PF11799">
    <property type="entry name" value="IMS_C"/>
    <property type="match status" value="1"/>
</dbReference>
<keyword evidence="2" id="KW-0227">DNA damage</keyword>
<dbReference type="Gene3D" id="1.10.150.20">
    <property type="entry name" value="5' to 3' exonuclease, C-terminal subdomain"/>
    <property type="match status" value="1"/>
</dbReference>
<dbReference type="Pfam" id="PF13438">
    <property type="entry name" value="DUF4113"/>
    <property type="match status" value="1"/>
</dbReference>
<evidence type="ECO:0000256" key="5">
    <source>
        <dbReference type="ARBA" id="ARBA00023236"/>
    </source>
</evidence>
<dbReference type="Gene3D" id="3.30.1490.100">
    <property type="entry name" value="DNA polymerase, Y-family, little finger domain"/>
    <property type="match status" value="1"/>
</dbReference>
<dbReference type="PROSITE" id="PS50173">
    <property type="entry name" value="UMUC"/>
    <property type="match status" value="1"/>
</dbReference>
<dbReference type="GO" id="GO:0042276">
    <property type="term" value="P:error-prone translesion synthesis"/>
    <property type="evidence" value="ECO:0007669"/>
    <property type="project" value="TreeGrafter"/>
</dbReference>
<dbReference type="GO" id="GO:0003684">
    <property type="term" value="F:damaged DNA binding"/>
    <property type="evidence" value="ECO:0007669"/>
    <property type="project" value="InterPro"/>
</dbReference>
<keyword evidence="5" id="KW-0742">SOS response</keyword>
<dbReference type="InterPro" id="IPR043128">
    <property type="entry name" value="Rev_trsase/Diguanyl_cyclase"/>
</dbReference>
<dbReference type="SUPFAM" id="SSF56672">
    <property type="entry name" value="DNA/RNA polymerases"/>
    <property type="match status" value="1"/>
</dbReference>
<name>A0A239A7A6_9BACT</name>
<evidence type="ECO:0000259" key="6">
    <source>
        <dbReference type="PROSITE" id="PS50173"/>
    </source>
</evidence>
<evidence type="ECO:0000256" key="1">
    <source>
        <dbReference type="ARBA" id="ARBA00010945"/>
    </source>
</evidence>
<dbReference type="InterPro" id="IPR001126">
    <property type="entry name" value="UmuC"/>
</dbReference>
<dbReference type="InterPro" id="IPR050116">
    <property type="entry name" value="DNA_polymerase-Y"/>
</dbReference>
<keyword evidence="4" id="KW-0234">DNA repair</keyword>
<evidence type="ECO:0000256" key="3">
    <source>
        <dbReference type="ARBA" id="ARBA00023199"/>
    </source>
</evidence>
<dbReference type="EMBL" id="FZNS01000011">
    <property type="protein sequence ID" value="SNR90944.1"/>
    <property type="molecule type" value="Genomic_DNA"/>
</dbReference>
<gene>
    <name evidence="7" type="ORF">SAMN06269173_1112</name>
</gene>
<dbReference type="GO" id="GO:0006281">
    <property type="term" value="P:DNA repair"/>
    <property type="evidence" value="ECO:0007669"/>
    <property type="project" value="UniProtKB-KW"/>
</dbReference>
<sequence>MGEPYFKVKPLLIQHSVTALSSNYALYGDLSRRVMLVLNQFAPEVEVYSIDESFLNLQGLRYLGFSADQLAHEVRAAVRDQVGIPVCVGVAPTKTLAKLANRLARHQTTGIVVLDSQASRTAALEATPIADVWGIGRRLAPRLLEEGVTTAAQLAALPESWVRRQLGGVVGVRLWRELRGEACLTWHPTDDDTMGPTRHSVTYTRSFGQAQRTQVVVAEAIATFTARAAEKLRRHELSAHLLTVLLGTDRFAAHAGPATRTTVEHLAFATQDTSDLLRAARRGLTQLYRPGAAYVRAGILLSGLEPQGQPQLDLFGAADPARLARQQQLMATLDSLNRKFGRETVRYAATSPAAAVWAGRSAFRTPAYTTNWDDLWQVRAS</sequence>
<dbReference type="CDD" id="cd01700">
    <property type="entry name" value="PolY_Pol_V_umuC"/>
    <property type="match status" value="1"/>
</dbReference>
<dbReference type="PANTHER" id="PTHR11076">
    <property type="entry name" value="DNA REPAIR POLYMERASE UMUC / TRANSFERASE FAMILY MEMBER"/>
    <property type="match status" value="1"/>
</dbReference>
<evidence type="ECO:0000313" key="7">
    <source>
        <dbReference type="EMBL" id="SNR90944.1"/>
    </source>
</evidence>
<dbReference type="GO" id="GO:0005829">
    <property type="term" value="C:cytosol"/>
    <property type="evidence" value="ECO:0007669"/>
    <property type="project" value="TreeGrafter"/>
</dbReference>
<dbReference type="Proteomes" id="UP000198310">
    <property type="component" value="Unassembled WGS sequence"/>
</dbReference>
<dbReference type="Pfam" id="PF00817">
    <property type="entry name" value="IMS"/>
    <property type="match status" value="1"/>
</dbReference>
<dbReference type="AlphaFoldDB" id="A0A239A7A6"/>
<organism evidence="7 8">
    <name type="scientific">Hymenobacter mucosus</name>
    <dbReference type="NCBI Taxonomy" id="1411120"/>
    <lineage>
        <taxon>Bacteria</taxon>
        <taxon>Pseudomonadati</taxon>
        <taxon>Bacteroidota</taxon>
        <taxon>Cytophagia</taxon>
        <taxon>Cytophagales</taxon>
        <taxon>Hymenobacteraceae</taxon>
        <taxon>Hymenobacter</taxon>
    </lineage>
</organism>